<evidence type="ECO:0000313" key="2">
    <source>
        <dbReference type="EMBL" id="PAV10114.1"/>
    </source>
</evidence>
<dbReference type="InterPro" id="IPR029063">
    <property type="entry name" value="SAM-dependent_MTases_sf"/>
</dbReference>
<dbReference type="InterPro" id="IPR041698">
    <property type="entry name" value="Methyltransf_25"/>
</dbReference>
<reference evidence="2 3" key="1">
    <citation type="journal article" date="2017" name="BMC Genomics">
        <title>Genomic analysis of methanogenic archaea reveals a shift towards energy conservation.</title>
        <authorList>
            <person name="Gilmore S.P."/>
            <person name="Henske J.K."/>
            <person name="Sexton J.A."/>
            <person name="Solomon K.V."/>
            <person name="Seppala S."/>
            <person name="Yoo J.I."/>
            <person name="Huyett L.M."/>
            <person name="Pressman A."/>
            <person name="Cogan J.Z."/>
            <person name="Kivenson V."/>
            <person name="Peng X."/>
            <person name="Tan Y."/>
            <person name="Valentine D.L."/>
            <person name="O'Malley M.A."/>
        </authorList>
    </citation>
    <scope>NUCLEOTIDE SEQUENCE [LARGE SCALE GENOMIC DNA]</scope>
    <source>
        <strain evidence="2 3">XII</strain>
    </source>
</reference>
<dbReference type="Pfam" id="PF13649">
    <property type="entry name" value="Methyltransf_25"/>
    <property type="match status" value="1"/>
</dbReference>
<dbReference type="Proteomes" id="UP000243820">
    <property type="component" value="Unassembled WGS sequence"/>
</dbReference>
<evidence type="ECO:0000259" key="1">
    <source>
        <dbReference type="Pfam" id="PF13649"/>
    </source>
</evidence>
<keyword evidence="3" id="KW-1185">Reference proteome</keyword>
<dbReference type="RefSeq" id="WP_042696905.1">
    <property type="nucleotide sequence ID" value="NZ_LMVO01000001.1"/>
</dbReference>
<accession>A0AAX0Q9K4</accession>
<dbReference type="SUPFAM" id="SSF53335">
    <property type="entry name" value="S-adenosyl-L-methionine-dependent methyltransferases"/>
    <property type="match status" value="1"/>
</dbReference>
<name>A0AAX0Q9K4_9EURY</name>
<protein>
    <recommendedName>
        <fullName evidence="1">Methyltransferase domain-containing protein</fullName>
    </recommendedName>
</protein>
<feature type="domain" description="Methyltransferase" evidence="1">
    <location>
        <begin position="62"/>
        <end position="152"/>
    </location>
</feature>
<dbReference type="AlphaFoldDB" id="A0AAX0Q9K4"/>
<dbReference type="CDD" id="cd02440">
    <property type="entry name" value="AdoMet_MTases"/>
    <property type="match status" value="1"/>
</dbReference>
<dbReference type="Gene3D" id="3.40.50.150">
    <property type="entry name" value="Vaccinia Virus protein VP39"/>
    <property type="match status" value="1"/>
</dbReference>
<proteinExistence type="predicted"/>
<evidence type="ECO:0000313" key="3">
    <source>
        <dbReference type="Proteomes" id="UP000243820"/>
    </source>
</evidence>
<gene>
    <name evidence="2" type="ORF">ASJ83_06575</name>
</gene>
<dbReference type="EMBL" id="LMVO01000001">
    <property type="protein sequence ID" value="PAV10114.1"/>
    <property type="molecule type" value="Genomic_DNA"/>
</dbReference>
<sequence>MDSLINWQALQKLSMPPMPPHSQNGENMWDTAAVMYNKMAALEKTYTLNQINAIPLRPTDSVLDMGCGPGRITVPAAQRVSSVTAADSAKSMLAYCVENVKKANLSNVDPVFLDFNDAVVGKNINRHDVVICSRSAGLQDLEKLSSLAERIAAIVIWANAPSIPELLEKLFAGTGRENKRPRPGRSDRRVGYNLFYNIVYDLGYEPSVHIVDDGFTREYASREEAYSDLSTLGTFDLDKIDVFERNVDRFLTENAAGGYTFLLETRSAVIWWDVSRKTF</sequence>
<organism evidence="2 3">
    <name type="scientific">Methanocorpusculum parvum</name>
    <dbReference type="NCBI Taxonomy" id="2193"/>
    <lineage>
        <taxon>Archaea</taxon>
        <taxon>Methanobacteriati</taxon>
        <taxon>Methanobacteriota</taxon>
        <taxon>Stenosarchaea group</taxon>
        <taxon>Methanomicrobia</taxon>
        <taxon>Methanomicrobiales</taxon>
        <taxon>Methanocorpusculaceae</taxon>
        <taxon>Methanocorpusculum</taxon>
    </lineage>
</organism>
<comment type="caution">
    <text evidence="2">The sequence shown here is derived from an EMBL/GenBank/DDBJ whole genome shotgun (WGS) entry which is preliminary data.</text>
</comment>